<sequence>MKQPKIVLALGSGGARGYAHIGVLQVLEELGVPIYGIAGASMGSVVGAFYASGMGLRYIESLALHMKRRHLLDFTMPKMGFVTGGKVTEMLHLLTKGLNFEDLVVKLAVVATDLENGERVVFQSGPVYQAVRASISIPGIFVPARIDGRLFIDGGVIDRVPIRVARDMGADIVVGVDVGLYDQLPPVKSIFDVILQSIDIMEREIIKMRSQEADFLIRPNVGHISSTAFTDVEECIELGRQAMRDQADALLECIRQAEDEREEYQEI</sequence>
<keyword evidence="8" id="KW-1185">Reference proteome</keyword>
<accession>A0ABY4CFC1</accession>
<feature type="active site" description="Proton acceptor" evidence="4">
    <location>
        <position position="153"/>
    </location>
</feature>
<protein>
    <submittedName>
        <fullName evidence="7">Patatin-like phospholipase family protein</fullName>
    </submittedName>
</protein>
<gene>
    <name evidence="7" type="ORF">LSG31_15010</name>
</gene>
<dbReference type="PANTHER" id="PTHR14226">
    <property type="entry name" value="NEUROPATHY TARGET ESTERASE/SWISS CHEESE D.MELANOGASTER"/>
    <property type="match status" value="1"/>
</dbReference>
<keyword evidence="2 4" id="KW-0442">Lipid degradation</keyword>
<keyword evidence="5" id="KW-0175">Coiled coil</keyword>
<feature type="short sequence motif" description="DGA/G" evidence="4">
    <location>
        <begin position="153"/>
        <end position="155"/>
    </location>
</feature>
<evidence type="ECO:0000256" key="2">
    <source>
        <dbReference type="ARBA" id="ARBA00022963"/>
    </source>
</evidence>
<evidence type="ECO:0000256" key="5">
    <source>
        <dbReference type="SAM" id="Coils"/>
    </source>
</evidence>
<evidence type="ECO:0000313" key="8">
    <source>
        <dbReference type="Proteomes" id="UP000830167"/>
    </source>
</evidence>
<dbReference type="EMBL" id="CP089291">
    <property type="protein sequence ID" value="UOF89217.1"/>
    <property type="molecule type" value="Genomic_DNA"/>
</dbReference>
<evidence type="ECO:0000313" key="7">
    <source>
        <dbReference type="EMBL" id="UOF89217.1"/>
    </source>
</evidence>
<dbReference type="InterPro" id="IPR002641">
    <property type="entry name" value="PNPLA_dom"/>
</dbReference>
<dbReference type="Gene3D" id="3.40.1090.10">
    <property type="entry name" value="Cytosolic phospholipase A2 catalytic domain"/>
    <property type="match status" value="1"/>
</dbReference>
<dbReference type="SUPFAM" id="SSF52151">
    <property type="entry name" value="FabD/lysophospholipase-like"/>
    <property type="match status" value="1"/>
</dbReference>
<dbReference type="InterPro" id="IPR016035">
    <property type="entry name" value="Acyl_Trfase/lysoPLipase"/>
</dbReference>
<feature type="coiled-coil region" evidence="5">
    <location>
        <begin position="240"/>
        <end position="267"/>
    </location>
</feature>
<feature type="domain" description="PNPLA" evidence="6">
    <location>
        <begin position="8"/>
        <end position="166"/>
    </location>
</feature>
<feature type="short sequence motif" description="GXSXG" evidence="4">
    <location>
        <begin position="39"/>
        <end position="43"/>
    </location>
</feature>
<evidence type="ECO:0000256" key="4">
    <source>
        <dbReference type="PROSITE-ProRule" id="PRU01161"/>
    </source>
</evidence>
<evidence type="ECO:0000256" key="1">
    <source>
        <dbReference type="ARBA" id="ARBA00022801"/>
    </source>
</evidence>
<dbReference type="PROSITE" id="PS51635">
    <property type="entry name" value="PNPLA"/>
    <property type="match status" value="1"/>
</dbReference>
<dbReference type="RefSeq" id="WP_347435901.1">
    <property type="nucleotide sequence ID" value="NZ_CP089291.1"/>
</dbReference>
<evidence type="ECO:0000259" key="6">
    <source>
        <dbReference type="PROSITE" id="PS51635"/>
    </source>
</evidence>
<reference evidence="7" key="1">
    <citation type="submission" date="2021-12" db="EMBL/GenBank/DDBJ databases">
        <title>Alicyclobacillaceae gen. nov., sp. nov., isolated from chalcocite enrichment system.</title>
        <authorList>
            <person name="Jiang Z."/>
        </authorList>
    </citation>
    <scope>NUCLEOTIDE SEQUENCE</scope>
    <source>
        <strain evidence="7">MYW30-H2</strain>
    </source>
</reference>
<evidence type="ECO:0000256" key="3">
    <source>
        <dbReference type="ARBA" id="ARBA00023098"/>
    </source>
</evidence>
<dbReference type="PANTHER" id="PTHR14226:SF76">
    <property type="entry name" value="NTE FAMILY PROTEIN RSSA"/>
    <property type="match status" value="1"/>
</dbReference>
<keyword evidence="3 4" id="KW-0443">Lipid metabolism</keyword>
<name>A0ABY4CFC1_9BACL</name>
<proteinExistence type="predicted"/>
<dbReference type="Pfam" id="PF01734">
    <property type="entry name" value="Patatin"/>
    <property type="match status" value="1"/>
</dbReference>
<dbReference type="Proteomes" id="UP000830167">
    <property type="component" value="Chromosome"/>
</dbReference>
<keyword evidence="1 4" id="KW-0378">Hydrolase</keyword>
<organism evidence="7 8">
    <name type="scientific">Fodinisporobacter ferrooxydans</name>
    <dbReference type="NCBI Taxonomy" id="2901836"/>
    <lineage>
        <taxon>Bacteria</taxon>
        <taxon>Bacillati</taxon>
        <taxon>Bacillota</taxon>
        <taxon>Bacilli</taxon>
        <taxon>Bacillales</taxon>
        <taxon>Alicyclobacillaceae</taxon>
        <taxon>Fodinisporobacter</taxon>
    </lineage>
</organism>
<dbReference type="InterPro" id="IPR050301">
    <property type="entry name" value="NTE"/>
</dbReference>
<feature type="active site" description="Nucleophile" evidence="4">
    <location>
        <position position="41"/>
    </location>
</feature>
<comment type="caution">
    <text evidence="4">Lacks conserved residue(s) required for the propagation of feature annotation.</text>
</comment>